<comment type="caution">
    <text evidence="2">The sequence shown here is derived from an EMBL/GenBank/DDBJ whole genome shotgun (WGS) entry which is preliminary data.</text>
</comment>
<protein>
    <submittedName>
        <fullName evidence="2">Uncharacterized protein</fullName>
    </submittedName>
</protein>
<feature type="region of interest" description="Disordered" evidence="1">
    <location>
        <begin position="49"/>
        <end position="77"/>
    </location>
</feature>
<organism evidence="2 3">
    <name type="scientific">Cudoniella acicularis</name>
    <dbReference type="NCBI Taxonomy" id="354080"/>
    <lineage>
        <taxon>Eukaryota</taxon>
        <taxon>Fungi</taxon>
        <taxon>Dikarya</taxon>
        <taxon>Ascomycota</taxon>
        <taxon>Pezizomycotina</taxon>
        <taxon>Leotiomycetes</taxon>
        <taxon>Helotiales</taxon>
        <taxon>Tricladiaceae</taxon>
        <taxon>Cudoniella</taxon>
    </lineage>
</organism>
<feature type="compositionally biased region" description="Basic and acidic residues" evidence="1">
    <location>
        <begin position="245"/>
        <end position="255"/>
    </location>
</feature>
<sequence>MWPDDLIFDSVQSRRTVDSITPHFPIASFRNFELRTLNGCRKIDCESAAEERKDEGIGRQPTGWHTNGASRRRQRVQDHRICSPRAIRETEPFTAWLKRPEVNATLTEGDKSRSFQTNGTVGARWRLDMTSKGVRKRFGDGPFERKSTLAFYVATSSVAIGDSIDGHHVDVANKVALNFSKIDKTKKGLESQLRSLVQVRNIEIACALEDLKEVAHFDTHLQTIAQDEPDEFTLVGGESAEILREKGSGIVKPRDTPPTSKPLDNGGSASSAADEHMSTDSASTEATQQAGRNFLHSPQVSLDTSTKRAKIDQAALSPTALQYRWEEANIGYKAPRTNKTPVLSLRNSALPETIKDLIFREDQSDPEHRRKPFEAHGRGETKCWSAQVNPIGGWGALYEKEKVRYNAATAYTNGCHTLRVLKGDMKIRAYQQGRHGPLTVMASNANGQYIGGEESYLRIRTKFHFFCFLSDRVVGFIQCNLKLSTGGNRHQRWPGDFTASGTEPTDYHEMFRRKNYGLPAITTTGALVRDTSKKSALCGSLLQPRDDYVQAAAPASAPASRETGNQVPKIIMSMFVESPAGASIQEARQHFLSLVRLRNRSVLSS</sequence>
<dbReference type="Proteomes" id="UP000566819">
    <property type="component" value="Unassembled WGS sequence"/>
</dbReference>
<reference evidence="2 3" key="1">
    <citation type="submission" date="2020-03" db="EMBL/GenBank/DDBJ databases">
        <title>Draft Genome Sequence of Cudoniella acicularis.</title>
        <authorList>
            <person name="Buettner E."/>
            <person name="Kellner H."/>
        </authorList>
    </citation>
    <scope>NUCLEOTIDE SEQUENCE [LARGE SCALE GENOMIC DNA]</scope>
    <source>
        <strain evidence="2 3">DSM 108380</strain>
    </source>
</reference>
<name>A0A8H4RKW0_9HELO</name>
<evidence type="ECO:0000313" key="3">
    <source>
        <dbReference type="Proteomes" id="UP000566819"/>
    </source>
</evidence>
<proteinExistence type="predicted"/>
<feature type="compositionally biased region" description="Polar residues" evidence="1">
    <location>
        <begin position="279"/>
        <end position="304"/>
    </location>
</feature>
<evidence type="ECO:0000313" key="2">
    <source>
        <dbReference type="EMBL" id="KAF4631111.1"/>
    </source>
</evidence>
<gene>
    <name evidence="2" type="ORF">G7Y89_g7020</name>
</gene>
<keyword evidence="3" id="KW-1185">Reference proteome</keyword>
<feature type="region of interest" description="Disordered" evidence="1">
    <location>
        <begin position="245"/>
        <end position="308"/>
    </location>
</feature>
<dbReference type="AlphaFoldDB" id="A0A8H4RKW0"/>
<evidence type="ECO:0000256" key="1">
    <source>
        <dbReference type="SAM" id="MobiDB-lite"/>
    </source>
</evidence>
<dbReference type="EMBL" id="JAAMPI010000476">
    <property type="protein sequence ID" value="KAF4631111.1"/>
    <property type="molecule type" value="Genomic_DNA"/>
</dbReference>
<accession>A0A8H4RKW0</accession>